<reference evidence="2" key="1">
    <citation type="submission" date="2019-10" db="EMBL/GenBank/DDBJ databases">
        <authorList>
            <consortium name="DOE Joint Genome Institute"/>
            <person name="Kuo A."/>
            <person name="Miyauchi S."/>
            <person name="Kiss E."/>
            <person name="Drula E."/>
            <person name="Kohler A."/>
            <person name="Sanchez-Garcia M."/>
            <person name="Andreopoulos B."/>
            <person name="Barry K.W."/>
            <person name="Bonito G."/>
            <person name="Buee M."/>
            <person name="Carver A."/>
            <person name="Chen C."/>
            <person name="Cichocki N."/>
            <person name="Clum A."/>
            <person name="Culley D."/>
            <person name="Crous P.W."/>
            <person name="Fauchery L."/>
            <person name="Girlanda M."/>
            <person name="Hayes R."/>
            <person name="Keri Z."/>
            <person name="LaButti K."/>
            <person name="Lipzen A."/>
            <person name="Lombard V."/>
            <person name="Magnuson J."/>
            <person name="Maillard F."/>
            <person name="Morin E."/>
            <person name="Murat C."/>
            <person name="Nolan M."/>
            <person name="Ohm R."/>
            <person name="Pangilinan J."/>
            <person name="Pereira M."/>
            <person name="Perotto S."/>
            <person name="Peter M."/>
            <person name="Riley R."/>
            <person name="Sitrit Y."/>
            <person name="Stielow B."/>
            <person name="Szollosi G."/>
            <person name="Zifcakova L."/>
            <person name="Stursova M."/>
            <person name="Spatafora J.W."/>
            <person name="Tedersoo L."/>
            <person name="Vaario L.-M."/>
            <person name="Yamada A."/>
            <person name="Yan M."/>
            <person name="Wang P."/>
            <person name="Xu J."/>
            <person name="Bruns T."/>
            <person name="Baldrian P."/>
            <person name="Vilgalys R."/>
            <person name="Henrissat B."/>
            <person name="Grigoriev I.V."/>
            <person name="Hibbett D."/>
            <person name="Nagy L.G."/>
            <person name="Martin F.M."/>
        </authorList>
    </citation>
    <scope>NUCLEOTIDE SEQUENCE</scope>
    <source>
        <strain evidence="2">Prilba</strain>
    </source>
</reference>
<evidence type="ECO:0000313" key="2">
    <source>
        <dbReference type="EMBL" id="KAF8479189.1"/>
    </source>
</evidence>
<dbReference type="Proteomes" id="UP000759537">
    <property type="component" value="Unassembled WGS sequence"/>
</dbReference>
<evidence type="ECO:0000313" key="3">
    <source>
        <dbReference type="Proteomes" id="UP000759537"/>
    </source>
</evidence>
<dbReference type="OrthoDB" id="3268298at2759"/>
<evidence type="ECO:0000256" key="1">
    <source>
        <dbReference type="SAM" id="MobiDB-lite"/>
    </source>
</evidence>
<accession>A0A9P5MUW1</accession>
<dbReference type="EMBL" id="WHVB01000010">
    <property type="protein sequence ID" value="KAF8479189.1"/>
    <property type="molecule type" value="Genomic_DNA"/>
</dbReference>
<name>A0A9P5MUW1_9AGAM</name>
<feature type="region of interest" description="Disordered" evidence="1">
    <location>
        <begin position="144"/>
        <end position="205"/>
    </location>
</feature>
<reference evidence="2" key="2">
    <citation type="journal article" date="2020" name="Nat. Commun.">
        <title>Large-scale genome sequencing of mycorrhizal fungi provides insights into the early evolution of symbiotic traits.</title>
        <authorList>
            <person name="Miyauchi S."/>
            <person name="Kiss E."/>
            <person name="Kuo A."/>
            <person name="Drula E."/>
            <person name="Kohler A."/>
            <person name="Sanchez-Garcia M."/>
            <person name="Morin E."/>
            <person name="Andreopoulos B."/>
            <person name="Barry K.W."/>
            <person name="Bonito G."/>
            <person name="Buee M."/>
            <person name="Carver A."/>
            <person name="Chen C."/>
            <person name="Cichocki N."/>
            <person name="Clum A."/>
            <person name="Culley D."/>
            <person name="Crous P.W."/>
            <person name="Fauchery L."/>
            <person name="Girlanda M."/>
            <person name="Hayes R.D."/>
            <person name="Keri Z."/>
            <person name="LaButti K."/>
            <person name="Lipzen A."/>
            <person name="Lombard V."/>
            <person name="Magnuson J."/>
            <person name="Maillard F."/>
            <person name="Murat C."/>
            <person name="Nolan M."/>
            <person name="Ohm R.A."/>
            <person name="Pangilinan J."/>
            <person name="Pereira M.F."/>
            <person name="Perotto S."/>
            <person name="Peter M."/>
            <person name="Pfister S."/>
            <person name="Riley R."/>
            <person name="Sitrit Y."/>
            <person name="Stielow J.B."/>
            <person name="Szollosi G."/>
            <person name="Zifcakova L."/>
            <person name="Stursova M."/>
            <person name="Spatafora J.W."/>
            <person name="Tedersoo L."/>
            <person name="Vaario L.M."/>
            <person name="Yamada A."/>
            <person name="Yan M."/>
            <person name="Wang P."/>
            <person name="Xu J."/>
            <person name="Bruns T."/>
            <person name="Baldrian P."/>
            <person name="Vilgalys R."/>
            <person name="Dunand C."/>
            <person name="Henrissat B."/>
            <person name="Grigoriev I.V."/>
            <person name="Hibbett D."/>
            <person name="Nagy L.G."/>
            <person name="Martin F.M."/>
        </authorList>
    </citation>
    <scope>NUCLEOTIDE SEQUENCE</scope>
    <source>
        <strain evidence="2">Prilba</strain>
    </source>
</reference>
<feature type="region of interest" description="Disordered" evidence="1">
    <location>
        <begin position="52"/>
        <end position="112"/>
    </location>
</feature>
<organism evidence="2 3">
    <name type="scientific">Russula ochroleuca</name>
    <dbReference type="NCBI Taxonomy" id="152965"/>
    <lineage>
        <taxon>Eukaryota</taxon>
        <taxon>Fungi</taxon>
        <taxon>Dikarya</taxon>
        <taxon>Basidiomycota</taxon>
        <taxon>Agaricomycotina</taxon>
        <taxon>Agaricomycetes</taxon>
        <taxon>Russulales</taxon>
        <taxon>Russulaceae</taxon>
        <taxon>Russula</taxon>
    </lineage>
</organism>
<gene>
    <name evidence="2" type="ORF">DFH94DRAFT_45418</name>
</gene>
<comment type="caution">
    <text evidence="2">The sequence shown here is derived from an EMBL/GenBank/DDBJ whole genome shotgun (WGS) entry which is preliminary data.</text>
</comment>
<keyword evidence="3" id="KW-1185">Reference proteome</keyword>
<sequence>MMHHSSRPLPCPLDQWAPSWPDLSAFAKPDPSWFAYPTNPYPPRRRPYFRLEQTVASSSTSRPLHPHSSRARPPPLRAQVDSGLPVLPMPVLGASTVSPSDPGSPMSTAAPPTPAPEFLHVVCNAPLLAPKPLPYRPPAFLDNFELPDPDEDLSHPPYTRSSSKRKRTQDGQDDLAPTSSLSKRRASGTVLRGLNGIRSQRRFSK</sequence>
<dbReference type="AlphaFoldDB" id="A0A9P5MUW1"/>
<proteinExistence type="predicted"/>
<protein>
    <submittedName>
        <fullName evidence="2">Uncharacterized protein</fullName>
    </submittedName>
</protein>